<comment type="caution">
    <text evidence="2">The sequence shown here is derived from an EMBL/GenBank/DDBJ whole genome shotgun (WGS) entry which is preliminary data.</text>
</comment>
<reference evidence="2 3" key="1">
    <citation type="submission" date="2019-07" db="EMBL/GenBank/DDBJ databases">
        <authorList>
            <person name="Huq M.A."/>
        </authorList>
    </citation>
    <scope>NUCLEOTIDE SEQUENCE [LARGE SCALE GENOMIC DNA]</scope>
    <source>
        <strain evidence="2 3">MAH-19</strain>
    </source>
</reference>
<dbReference type="InterPro" id="IPR041698">
    <property type="entry name" value="Methyltransf_25"/>
</dbReference>
<keyword evidence="2" id="KW-0489">Methyltransferase</keyword>
<evidence type="ECO:0000313" key="2">
    <source>
        <dbReference type="EMBL" id="TSJ34921.1"/>
    </source>
</evidence>
<accession>A0A556M4X3</accession>
<proteinExistence type="predicted"/>
<dbReference type="CDD" id="cd02440">
    <property type="entry name" value="AdoMet_MTases"/>
    <property type="match status" value="1"/>
</dbReference>
<keyword evidence="3" id="KW-1185">Reference proteome</keyword>
<dbReference type="EMBL" id="VLPK01000009">
    <property type="protein sequence ID" value="TSJ34921.1"/>
    <property type="molecule type" value="Genomic_DNA"/>
</dbReference>
<dbReference type="SUPFAM" id="SSF53335">
    <property type="entry name" value="S-adenosyl-L-methionine-dependent methyltransferases"/>
    <property type="match status" value="1"/>
</dbReference>
<evidence type="ECO:0000259" key="1">
    <source>
        <dbReference type="Pfam" id="PF13649"/>
    </source>
</evidence>
<feature type="domain" description="Methyltransferase" evidence="1">
    <location>
        <begin position="56"/>
        <end position="137"/>
    </location>
</feature>
<dbReference type="GO" id="GO:0008168">
    <property type="term" value="F:methyltransferase activity"/>
    <property type="evidence" value="ECO:0007669"/>
    <property type="project" value="UniProtKB-KW"/>
</dbReference>
<dbReference type="OrthoDB" id="9804312at2"/>
<dbReference type="GO" id="GO:0032259">
    <property type="term" value="P:methylation"/>
    <property type="evidence" value="ECO:0007669"/>
    <property type="project" value="UniProtKB-KW"/>
</dbReference>
<keyword evidence="2" id="KW-0808">Transferase</keyword>
<name>A0A556M4X3_9SPHI</name>
<organism evidence="2 3">
    <name type="scientific">Mucilaginibacter corticis</name>
    <dbReference type="NCBI Taxonomy" id="2597670"/>
    <lineage>
        <taxon>Bacteria</taxon>
        <taxon>Pseudomonadati</taxon>
        <taxon>Bacteroidota</taxon>
        <taxon>Sphingobacteriia</taxon>
        <taxon>Sphingobacteriales</taxon>
        <taxon>Sphingobacteriaceae</taxon>
        <taxon>Mucilaginibacter</taxon>
    </lineage>
</organism>
<evidence type="ECO:0000313" key="3">
    <source>
        <dbReference type="Proteomes" id="UP000318733"/>
    </source>
</evidence>
<sequence length="199" mass="22797">MQKHFQMASWMKIHRVKSAIQLDFLYMKIKDDFCNVSPFVKTVLSKYQGKGDGYCLDAPSGSGRNTFFLAKHFCKVLAVDIDQTALKHIEQDAQGLNIQTKQLNLEHLSAFDLKCYDLVCVVHYYTVAFIELLLKKMQKGALLLIESPACHGENFRTLPNEQELKQILGKKELLSYRFRACKHPNNIESRGSAKILIKI</sequence>
<dbReference type="InterPro" id="IPR029063">
    <property type="entry name" value="SAM-dependent_MTases_sf"/>
</dbReference>
<dbReference type="AlphaFoldDB" id="A0A556M4X3"/>
<dbReference type="Gene3D" id="3.40.50.150">
    <property type="entry name" value="Vaccinia Virus protein VP39"/>
    <property type="match status" value="1"/>
</dbReference>
<gene>
    <name evidence="2" type="ORF">FO440_24085</name>
</gene>
<dbReference type="Pfam" id="PF13649">
    <property type="entry name" value="Methyltransf_25"/>
    <property type="match status" value="1"/>
</dbReference>
<dbReference type="Proteomes" id="UP000318733">
    <property type="component" value="Unassembled WGS sequence"/>
</dbReference>
<protein>
    <submittedName>
        <fullName evidence="2">Methyltransferase domain-containing protein</fullName>
    </submittedName>
</protein>